<sequence length="119" mass="13074">MKPEDRRHFSRIHFASAAQLITVDARLDVQVLDLSLQGALLTLPQPVKLEAGEPCLLALRLGDATVKMAAELAHVKADQVGLQCRCIDLESISHLRRLVEMNLGSSKLLERELKALLAA</sequence>
<keyword evidence="4" id="KW-1185">Reference proteome</keyword>
<dbReference type="OrthoDB" id="5298508at2"/>
<evidence type="ECO:0000259" key="2">
    <source>
        <dbReference type="Pfam" id="PF07238"/>
    </source>
</evidence>
<evidence type="ECO:0000256" key="1">
    <source>
        <dbReference type="PIRNR" id="PIRNR028141"/>
    </source>
</evidence>
<dbReference type="Pfam" id="PF07238">
    <property type="entry name" value="PilZ"/>
    <property type="match status" value="1"/>
</dbReference>
<dbReference type="InterPro" id="IPR027021">
    <property type="entry name" value="C-di-GMP_BP_PA4608"/>
</dbReference>
<evidence type="ECO:0000313" key="3">
    <source>
        <dbReference type="EMBL" id="MBB5203230.1"/>
    </source>
</evidence>
<keyword evidence="1" id="KW-0547">Nucleotide-binding</keyword>
<dbReference type="SUPFAM" id="SSF141371">
    <property type="entry name" value="PilZ domain-like"/>
    <property type="match status" value="1"/>
</dbReference>
<dbReference type="Proteomes" id="UP000554837">
    <property type="component" value="Unassembled WGS sequence"/>
</dbReference>
<comment type="function">
    <text evidence="1">Binds the second messenger bis-(3'-5') cyclic dimeric guanosine monophosphate (c-di-GMP). Can bind two c-di-GMP molecules per monomer. May play a role in bacterial second-messenger regulated processes. Binding to c-di-GMP induces a conformational change of the C- and N-termini resulting in the exposure of a highly negative surface on one side of the protein to a possible effector protein.</text>
</comment>
<dbReference type="InterPro" id="IPR009875">
    <property type="entry name" value="PilZ_domain"/>
</dbReference>
<dbReference type="Gene3D" id="2.40.10.220">
    <property type="entry name" value="predicted glycosyltransferase like domains"/>
    <property type="match status" value="1"/>
</dbReference>
<comment type="subunit">
    <text evidence="1">Monomer in both c-di-GMP-bound and free forms.</text>
</comment>
<dbReference type="RefSeq" id="WP_138857701.1">
    <property type="nucleotide sequence ID" value="NZ_CP040709.1"/>
</dbReference>
<organism evidence="3 4">
    <name type="scientific">Inhella inkyongensis</name>
    <dbReference type="NCBI Taxonomy" id="392593"/>
    <lineage>
        <taxon>Bacteria</taxon>
        <taxon>Pseudomonadati</taxon>
        <taxon>Pseudomonadota</taxon>
        <taxon>Betaproteobacteria</taxon>
        <taxon>Burkholderiales</taxon>
        <taxon>Sphaerotilaceae</taxon>
        <taxon>Inhella</taxon>
    </lineage>
</organism>
<keyword evidence="1" id="KW-0973">c-di-GMP</keyword>
<comment type="caution">
    <text evidence="3">The sequence shown here is derived from an EMBL/GenBank/DDBJ whole genome shotgun (WGS) entry which is preliminary data.</text>
</comment>
<feature type="domain" description="PilZ" evidence="2">
    <location>
        <begin position="5"/>
        <end position="100"/>
    </location>
</feature>
<accession>A0A840S3V6</accession>
<protein>
    <recommendedName>
        <fullName evidence="1">Cyclic diguanosine monophosphate-binding protein</fullName>
        <shortName evidence="1">c-di-GMP-binding protein</shortName>
    </recommendedName>
    <alternativeName>
        <fullName evidence="1">Pilz domain-containing protein</fullName>
    </alternativeName>
</protein>
<dbReference type="AlphaFoldDB" id="A0A840S3V6"/>
<dbReference type="PIRSF" id="PIRSF028141">
    <property type="entry name" value="C-di-GMP_BP_PA4608"/>
    <property type="match status" value="1"/>
</dbReference>
<reference evidence="3 4" key="1">
    <citation type="submission" date="2020-08" db="EMBL/GenBank/DDBJ databases">
        <title>Genomic Encyclopedia of Type Strains, Phase IV (KMG-IV): sequencing the most valuable type-strain genomes for metagenomic binning, comparative biology and taxonomic classification.</title>
        <authorList>
            <person name="Goeker M."/>
        </authorList>
    </citation>
    <scope>NUCLEOTIDE SEQUENCE [LARGE SCALE GENOMIC DNA]</scope>
    <source>
        <strain evidence="3 4">DSM 23958</strain>
    </source>
</reference>
<dbReference type="GO" id="GO:0035438">
    <property type="term" value="F:cyclic-di-GMP binding"/>
    <property type="evidence" value="ECO:0007669"/>
    <property type="project" value="InterPro"/>
</dbReference>
<proteinExistence type="predicted"/>
<gene>
    <name evidence="3" type="ORF">HNQ51_000523</name>
</gene>
<evidence type="ECO:0000313" key="4">
    <source>
        <dbReference type="Proteomes" id="UP000554837"/>
    </source>
</evidence>
<dbReference type="EMBL" id="JACHHO010000001">
    <property type="protein sequence ID" value="MBB5203230.1"/>
    <property type="molecule type" value="Genomic_DNA"/>
</dbReference>
<name>A0A840S3V6_9BURK</name>